<dbReference type="EMBL" id="JAESDN010000013">
    <property type="protein sequence ID" value="KAG7042067.1"/>
    <property type="molecule type" value="Genomic_DNA"/>
</dbReference>
<evidence type="ECO:0000313" key="1">
    <source>
        <dbReference type="EMBL" id="KAG7042067.1"/>
    </source>
</evidence>
<protein>
    <submittedName>
        <fullName evidence="1">Uncharacterized protein</fullName>
    </submittedName>
</protein>
<name>A0A9P7QV55_9PEZI</name>
<gene>
    <name evidence="1" type="ORF">JMJ77_010173</name>
</gene>
<proteinExistence type="predicted"/>
<dbReference type="Proteomes" id="UP000699042">
    <property type="component" value="Unassembled WGS sequence"/>
</dbReference>
<comment type="caution">
    <text evidence="1">The sequence shown here is derived from an EMBL/GenBank/DDBJ whole genome shotgun (WGS) entry which is preliminary data.</text>
</comment>
<dbReference type="AlphaFoldDB" id="A0A9P7QV55"/>
<evidence type="ECO:0000313" key="2">
    <source>
        <dbReference type="Proteomes" id="UP000699042"/>
    </source>
</evidence>
<sequence>MSKSRPGIWTSRLGIVYLEEFDNQRMPFRAQNGSAETKQHPIEACAGPGIGPPRLLPAVGFDFWCLRFSFGDSTDPSSTRNVLRSPILRNRAVVHPFHTATLKVLATLGTPASFTANNIQ</sequence>
<organism evidence="1 2">
    <name type="scientific">Colletotrichum scovillei</name>
    <dbReference type="NCBI Taxonomy" id="1209932"/>
    <lineage>
        <taxon>Eukaryota</taxon>
        <taxon>Fungi</taxon>
        <taxon>Dikarya</taxon>
        <taxon>Ascomycota</taxon>
        <taxon>Pezizomycotina</taxon>
        <taxon>Sordariomycetes</taxon>
        <taxon>Hypocreomycetidae</taxon>
        <taxon>Glomerellales</taxon>
        <taxon>Glomerellaceae</taxon>
        <taxon>Colletotrichum</taxon>
        <taxon>Colletotrichum acutatum species complex</taxon>
    </lineage>
</organism>
<reference evidence="1" key="1">
    <citation type="submission" date="2021-05" db="EMBL/GenBank/DDBJ databases">
        <title>Comparative genomics of three Colletotrichum scovillei strains and genetic complementation revealed genes involved fungal growth and virulence on chili pepper.</title>
        <authorList>
            <person name="Hsieh D.-K."/>
            <person name="Chuang S.-C."/>
            <person name="Chen C.-Y."/>
            <person name="Chao Y.-T."/>
            <person name="Lu M.-Y.J."/>
            <person name="Lee M.-H."/>
            <person name="Shih M.-C."/>
        </authorList>
    </citation>
    <scope>NUCLEOTIDE SEQUENCE</scope>
    <source>
        <strain evidence="1">Coll-153</strain>
    </source>
</reference>
<accession>A0A9P7QV55</accession>
<keyword evidence="2" id="KW-1185">Reference proteome</keyword>